<comment type="subcellular location">
    <subcellularLocation>
        <location evidence="2">Cell inner membrane</location>
        <topology evidence="2">Multi-pass membrane protein</topology>
    </subcellularLocation>
</comment>
<evidence type="ECO:0000256" key="1">
    <source>
        <dbReference type="ARBA" id="ARBA00002442"/>
    </source>
</evidence>
<evidence type="ECO:0000256" key="13">
    <source>
        <dbReference type="SAM" id="Phobius"/>
    </source>
</evidence>
<keyword evidence="15" id="KW-1185">Reference proteome</keyword>
<evidence type="ECO:0000256" key="7">
    <source>
        <dbReference type="ARBA" id="ARBA00022519"/>
    </source>
</evidence>
<dbReference type="OrthoDB" id="9812915at2"/>
<feature type="transmembrane region" description="Helical" evidence="13">
    <location>
        <begin position="124"/>
        <end position="152"/>
    </location>
</feature>
<keyword evidence="8 13" id="KW-0812">Transmembrane</keyword>
<dbReference type="RefSeq" id="WP_036485575.1">
    <property type="nucleotide sequence ID" value="NZ_JMQM01000002.1"/>
</dbReference>
<dbReference type="GO" id="GO:0015232">
    <property type="term" value="F:heme transmembrane transporter activity"/>
    <property type="evidence" value="ECO:0007669"/>
    <property type="project" value="InterPro"/>
</dbReference>
<evidence type="ECO:0000256" key="4">
    <source>
        <dbReference type="ARBA" id="ARBA00016452"/>
    </source>
</evidence>
<keyword evidence="9 12" id="KW-0201">Cytochrome c-type biogenesis</keyword>
<protein>
    <recommendedName>
        <fullName evidence="4 12">Heme exporter protein B</fullName>
    </recommendedName>
</protein>
<dbReference type="InterPro" id="IPR003544">
    <property type="entry name" value="Cyt_c_biogenesis_CcmB"/>
</dbReference>
<keyword evidence="5 12" id="KW-0813">Transport</keyword>
<dbReference type="InterPro" id="IPR026031">
    <property type="entry name" value="Cyt_c_CcmB_bac"/>
</dbReference>
<dbReference type="NCBIfam" id="TIGR01190">
    <property type="entry name" value="ccmB"/>
    <property type="match status" value="1"/>
</dbReference>
<evidence type="ECO:0000256" key="9">
    <source>
        <dbReference type="ARBA" id="ARBA00022748"/>
    </source>
</evidence>
<keyword evidence="6 12" id="KW-1003">Cell membrane</keyword>
<feature type="transmembrane region" description="Helical" evidence="13">
    <location>
        <begin position="89"/>
        <end position="118"/>
    </location>
</feature>
<comment type="similarity">
    <text evidence="3 12">Belongs to the CcmB/CycW/HelB family.</text>
</comment>
<dbReference type="PANTHER" id="PTHR30070:SF1">
    <property type="entry name" value="CYTOCHROME C BIOGENESIS B-RELATED"/>
    <property type="match status" value="1"/>
</dbReference>
<evidence type="ECO:0000256" key="11">
    <source>
        <dbReference type="ARBA" id="ARBA00023136"/>
    </source>
</evidence>
<dbReference type="Proteomes" id="UP000053675">
    <property type="component" value="Unassembled WGS sequence"/>
</dbReference>
<dbReference type="eggNOG" id="COG2386">
    <property type="taxonomic scope" value="Bacteria"/>
</dbReference>
<evidence type="ECO:0000256" key="12">
    <source>
        <dbReference type="PIRNR" id="PIRNR002764"/>
    </source>
</evidence>
<evidence type="ECO:0000256" key="10">
    <source>
        <dbReference type="ARBA" id="ARBA00022989"/>
    </source>
</evidence>
<evidence type="ECO:0000256" key="8">
    <source>
        <dbReference type="ARBA" id="ARBA00022692"/>
    </source>
</evidence>
<reference evidence="14 15" key="1">
    <citation type="submission" date="2014-05" db="EMBL/GenBank/DDBJ databases">
        <title>Draft Genome Sequence of Nitratireductor basaltis Strain UMTGB225, A Marine Bacterium Isolated from Green Barrel Tunicate.</title>
        <authorList>
            <person name="Gan H.Y."/>
        </authorList>
    </citation>
    <scope>NUCLEOTIDE SEQUENCE [LARGE SCALE GENOMIC DNA]</scope>
    <source>
        <strain evidence="14 15">UMTGB225</strain>
    </source>
</reference>
<dbReference type="PIRSF" id="PIRSF002764">
    <property type="entry name" value="CcmB"/>
    <property type="match status" value="1"/>
</dbReference>
<name>A0A084U6L9_9HYPH</name>
<sequence length="221" mass="22910">MLALYLREIGLSLRTGSGALTGILFFLAVVAVVPFGVGPDLNLLARIGPAILWIGALLASLLGLDRLFQADREDGSLDLILINDHRHMLALAIFVKCLGHWTASVLPLVIVSPLLGLFMNIEPLGIVAATLTLLVGTPAITFIGAVGAALAVALPRGSLLVSVLILPLTIPVLIFGVAASRGAVADPDPFLPPFLILTALTLFFAVIGPLAASMALKGNSD</sequence>
<dbReference type="GO" id="GO:0017004">
    <property type="term" value="P:cytochrome complex assembly"/>
    <property type="evidence" value="ECO:0007669"/>
    <property type="project" value="UniProtKB-KW"/>
</dbReference>
<evidence type="ECO:0000256" key="3">
    <source>
        <dbReference type="ARBA" id="ARBA00010544"/>
    </source>
</evidence>
<evidence type="ECO:0000256" key="5">
    <source>
        <dbReference type="ARBA" id="ARBA00022448"/>
    </source>
</evidence>
<proteinExistence type="inferred from homology"/>
<evidence type="ECO:0000313" key="15">
    <source>
        <dbReference type="Proteomes" id="UP000053675"/>
    </source>
</evidence>
<dbReference type="Pfam" id="PF03379">
    <property type="entry name" value="CcmB"/>
    <property type="match status" value="1"/>
</dbReference>
<dbReference type="AlphaFoldDB" id="A0A084U6L9"/>
<gene>
    <name evidence="14" type="ORF">EL18_02858</name>
</gene>
<dbReference type="EMBL" id="JMQM01000002">
    <property type="protein sequence ID" value="KFB08605.1"/>
    <property type="molecule type" value="Genomic_DNA"/>
</dbReference>
<feature type="transmembrane region" description="Helical" evidence="13">
    <location>
        <begin position="159"/>
        <end position="178"/>
    </location>
</feature>
<dbReference type="PRINTS" id="PR01414">
    <property type="entry name" value="CCMBBIOGNSIS"/>
</dbReference>
<keyword evidence="11 12" id="KW-0472">Membrane</keyword>
<feature type="transmembrane region" description="Helical" evidence="13">
    <location>
        <begin position="50"/>
        <end position="68"/>
    </location>
</feature>
<keyword evidence="7 12" id="KW-0997">Cell inner membrane</keyword>
<keyword evidence="10 13" id="KW-1133">Transmembrane helix</keyword>
<evidence type="ECO:0000313" key="14">
    <source>
        <dbReference type="EMBL" id="KFB08605.1"/>
    </source>
</evidence>
<dbReference type="GO" id="GO:0005886">
    <property type="term" value="C:plasma membrane"/>
    <property type="evidence" value="ECO:0007669"/>
    <property type="project" value="UniProtKB-SubCell"/>
</dbReference>
<dbReference type="STRING" id="472175.EL18_02858"/>
<comment type="function">
    <text evidence="1 12">Required for the export of heme to the periplasm for the biogenesis of c-type cytochromes.</text>
</comment>
<feature type="transmembrane region" description="Helical" evidence="13">
    <location>
        <begin position="20"/>
        <end position="38"/>
    </location>
</feature>
<dbReference type="GO" id="GO:1903607">
    <property type="term" value="P:cytochrome c biosynthetic process"/>
    <property type="evidence" value="ECO:0007669"/>
    <property type="project" value="TreeGrafter"/>
</dbReference>
<accession>A0A084U6L9</accession>
<feature type="transmembrane region" description="Helical" evidence="13">
    <location>
        <begin position="190"/>
        <end position="216"/>
    </location>
</feature>
<dbReference type="PATRIC" id="fig|472175.3.peg.2852"/>
<evidence type="ECO:0000256" key="6">
    <source>
        <dbReference type="ARBA" id="ARBA00022475"/>
    </source>
</evidence>
<organism evidence="14 15">
    <name type="scientific">Nitratireductor basaltis</name>
    <dbReference type="NCBI Taxonomy" id="472175"/>
    <lineage>
        <taxon>Bacteria</taxon>
        <taxon>Pseudomonadati</taxon>
        <taxon>Pseudomonadota</taxon>
        <taxon>Alphaproteobacteria</taxon>
        <taxon>Hyphomicrobiales</taxon>
        <taxon>Phyllobacteriaceae</taxon>
        <taxon>Nitratireductor</taxon>
    </lineage>
</organism>
<dbReference type="PANTHER" id="PTHR30070">
    <property type="entry name" value="HEME EXPORTER PROTEIN B"/>
    <property type="match status" value="1"/>
</dbReference>
<comment type="caution">
    <text evidence="14">The sequence shown here is derived from an EMBL/GenBank/DDBJ whole genome shotgun (WGS) entry which is preliminary data.</text>
</comment>
<evidence type="ECO:0000256" key="2">
    <source>
        <dbReference type="ARBA" id="ARBA00004429"/>
    </source>
</evidence>